<reference evidence="2" key="1">
    <citation type="journal article" name="BMC Genomics">
        <title>Long-read sequencing and de novo genome assembly of marine medaka (Oryzias melastigma).</title>
        <authorList>
            <person name="Liang P."/>
            <person name="Saqib H.S.A."/>
            <person name="Ni X."/>
            <person name="Shen Y."/>
        </authorList>
    </citation>
    <scope>NUCLEOTIDE SEQUENCE</scope>
    <source>
        <strain evidence="2">Bigg-433</strain>
    </source>
</reference>
<protein>
    <submittedName>
        <fullName evidence="2">Uncharacterized protein</fullName>
    </submittedName>
</protein>
<dbReference type="AlphaFoldDB" id="A0A834CA19"/>
<sequence>MLLRLRPQNSTPSVKPGRVTQSTTEEVFQSELHVELLKLGYGGGICMSKRSSFRHRSFRTGRGGNLTSEKLKRVKRTWKGVESDDGNRNHDPERRDTETRRRANKNPNDVHAAAVQVTQVTFREDEGHRRSVNMLIYGCAAGTGHGEQGRKMLLFRLLLLLSLTFCQAAAKANSTQVYYTKMTIDRNALDLIINELKAFECNDGNKLITQVHMTT</sequence>
<accession>A0A834CA19</accession>
<feature type="region of interest" description="Disordered" evidence="1">
    <location>
        <begin position="1"/>
        <end position="22"/>
    </location>
</feature>
<gene>
    <name evidence="2" type="ORF">FQA47_000227</name>
</gene>
<organism evidence="2 3">
    <name type="scientific">Oryzias melastigma</name>
    <name type="common">Marine medaka</name>
    <dbReference type="NCBI Taxonomy" id="30732"/>
    <lineage>
        <taxon>Eukaryota</taxon>
        <taxon>Metazoa</taxon>
        <taxon>Chordata</taxon>
        <taxon>Craniata</taxon>
        <taxon>Vertebrata</taxon>
        <taxon>Euteleostomi</taxon>
        <taxon>Actinopterygii</taxon>
        <taxon>Neopterygii</taxon>
        <taxon>Teleostei</taxon>
        <taxon>Neoteleostei</taxon>
        <taxon>Acanthomorphata</taxon>
        <taxon>Ovalentaria</taxon>
        <taxon>Atherinomorphae</taxon>
        <taxon>Beloniformes</taxon>
        <taxon>Adrianichthyidae</taxon>
        <taxon>Oryziinae</taxon>
        <taxon>Oryzias</taxon>
    </lineage>
</organism>
<feature type="compositionally biased region" description="Basic and acidic residues" evidence="1">
    <location>
        <begin position="79"/>
        <end position="101"/>
    </location>
</feature>
<evidence type="ECO:0000313" key="3">
    <source>
        <dbReference type="Proteomes" id="UP000646548"/>
    </source>
</evidence>
<proteinExistence type="predicted"/>
<feature type="region of interest" description="Disordered" evidence="1">
    <location>
        <begin position="77"/>
        <end position="111"/>
    </location>
</feature>
<name>A0A834CA19_ORYME</name>
<evidence type="ECO:0000256" key="1">
    <source>
        <dbReference type="SAM" id="MobiDB-lite"/>
    </source>
</evidence>
<feature type="compositionally biased region" description="Polar residues" evidence="1">
    <location>
        <begin position="7"/>
        <end position="22"/>
    </location>
</feature>
<dbReference type="Proteomes" id="UP000646548">
    <property type="component" value="Unassembled WGS sequence"/>
</dbReference>
<evidence type="ECO:0000313" key="2">
    <source>
        <dbReference type="EMBL" id="KAF6725314.1"/>
    </source>
</evidence>
<feature type="non-terminal residue" evidence="2">
    <location>
        <position position="215"/>
    </location>
</feature>
<dbReference type="EMBL" id="WKFB01000366">
    <property type="protein sequence ID" value="KAF6725314.1"/>
    <property type="molecule type" value="Genomic_DNA"/>
</dbReference>
<comment type="caution">
    <text evidence="2">The sequence shown here is derived from an EMBL/GenBank/DDBJ whole genome shotgun (WGS) entry which is preliminary data.</text>
</comment>